<dbReference type="KEGG" id="xop:PXO_01532"/>
<feature type="transmembrane region" description="Helical" evidence="1">
    <location>
        <begin position="7"/>
        <end position="26"/>
    </location>
</feature>
<evidence type="ECO:0000256" key="1">
    <source>
        <dbReference type="SAM" id="Phobius"/>
    </source>
</evidence>
<name>A0A0K0GMD2_XANOP</name>
<reference evidence="2 3" key="1">
    <citation type="journal article" date="2008" name="BMC Genomics">
        <title>Genome sequence and rapid evolution of the rice pathogen Xanthomonas oryzae pv. oryzae PXO99A.</title>
        <authorList>
            <person name="Salzberg S.L."/>
            <person name="Sommer D.D."/>
            <person name="Schatz M.C."/>
            <person name="Phillippy A.M."/>
            <person name="Rabinowicz P.D."/>
            <person name="Tsuge S."/>
            <person name="Furutani A."/>
            <person name="Ochiai H."/>
            <person name="Delcher A.L."/>
            <person name="Kelley D."/>
            <person name="Madupu R."/>
            <person name="Puiu D."/>
            <person name="Radune D."/>
            <person name="Shumway M."/>
            <person name="Trapnell C."/>
            <person name="Aparna G."/>
            <person name="Jha G."/>
            <person name="Pandey A."/>
            <person name="Patil P.B."/>
            <person name="Ishihara H."/>
            <person name="Meyer D.F."/>
            <person name="Szurek B."/>
            <person name="Verdier V."/>
            <person name="Koebnik R."/>
            <person name="Dow J.M."/>
            <person name="Ryan R.P."/>
            <person name="Hirata H."/>
            <person name="Tsuyumu S."/>
            <person name="Won Lee S."/>
            <person name="Seo Y.S."/>
            <person name="Sriariyanum M."/>
            <person name="Ronald P.C."/>
            <person name="Sonti R.V."/>
            <person name="Van Sluys M.A."/>
            <person name="Leach J.E."/>
            <person name="White F.F."/>
            <person name="Bogdanove A.J."/>
        </authorList>
    </citation>
    <scope>NUCLEOTIDE SEQUENCE [LARGE SCALE GENOMIC DNA]</scope>
    <source>
        <strain evidence="2 3">PXO99A</strain>
    </source>
</reference>
<dbReference type="InterPro" id="IPR048130">
    <property type="entry name" value="T6SS_ExIF-like"/>
</dbReference>
<dbReference type="AlphaFoldDB" id="A0A0K0GMD2"/>
<dbReference type="HOGENOM" id="CLU_174912_0_0_6"/>
<protein>
    <submittedName>
        <fullName evidence="2">Uncharacterized protein</fullName>
    </submittedName>
</protein>
<keyword evidence="1" id="KW-1133">Transmembrane helix</keyword>
<accession>A0A0K0GMD2</accession>
<proteinExistence type="predicted"/>
<dbReference type="EMBL" id="CP000967">
    <property type="protein sequence ID" value="ACD59858.1"/>
    <property type="molecule type" value="Genomic_DNA"/>
</dbReference>
<keyword evidence="1" id="KW-0812">Transmembrane</keyword>
<evidence type="ECO:0000313" key="2">
    <source>
        <dbReference type="EMBL" id="ACD59858.1"/>
    </source>
</evidence>
<sequence>MIRISAILIGVVNFLIWAFLLAAYILVKEIEFKAVVIGSLGGGFLMLAILGLISYNIGRRFNPFIDMAEPIFTLLGWKDVKNINLRKITKEKKKPTDPPAMGDSYFRY</sequence>
<organism evidence="2 3">
    <name type="scientific">Xanthomonas oryzae pv. oryzae (strain PXO99A)</name>
    <dbReference type="NCBI Taxonomy" id="360094"/>
    <lineage>
        <taxon>Bacteria</taxon>
        <taxon>Pseudomonadati</taxon>
        <taxon>Pseudomonadota</taxon>
        <taxon>Gammaproteobacteria</taxon>
        <taxon>Lysobacterales</taxon>
        <taxon>Lysobacteraceae</taxon>
        <taxon>Xanthomonas</taxon>
    </lineage>
</organism>
<feature type="transmembrane region" description="Helical" evidence="1">
    <location>
        <begin position="32"/>
        <end position="57"/>
    </location>
</feature>
<gene>
    <name evidence="2" type="ordered locus">PXO_01532</name>
</gene>
<dbReference type="Proteomes" id="UP000001740">
    <property type="component" value="Chromosome"/>
</dbReference>
<dbReference type="NCBIfam" id="NF041560">
    <property type="entry name" value="T6SS_Burk_ExIF"/>
    <property type="match status" value="1"/>
</dbReference>
<evidence type="ECO:0000313" key="3">
    <source>
        <dbReference type="Proteomes" id="UP000001740"/>
    </source>
</evidence>
<keyword evidence="1" id="KW-0472">Membrane</keyword>